<dbReference type="Proteomes" id="UP000054289">
    <property type="component" value="Unassembled WGS sequence"/>
</dbReference>
<dbReference type="AlphaFoldDB" id="A0A0L7KED4"/>
<name>A0A0L7KED4_PLAFX</name>
<reference evidence="1 2" key="1">
    <citation type="submission" date="2006-03" db="EMBL/GenBank/DDBJ databases">
        <title>Annotation of Plasmodium falciparum HB3.</title>
        <authorList>
            <consortium name="The Broad Institute Genome Sequencing Platform"/>
            <person name="Volkman S.K."/>
            <person name="Neafsey D.E."/>
            <person name="Dash A.P."/>
            <person name="Chitnis C.E."/>
            <person name="Hartl D.L."/>
            <person name="Young S.K."/>
            <person name="Zeng Q."/>
            <person name="Koehrsen M."/>
            <person name="Alvarado L."/>
            <person name="Berlin A."/>
            <person name="Borenstein D."/>
            <person name="Chapman S.B."/>
            <person name="Chen Z."/>
            <person name="Engels R."/>
            <person name="Freedman E."/>
            <person name="Gellesch M."/>
            <person name="Goldberg J."/>
            <person name="Griggs A."/>
            <person name="Gujja S."/>
            <person name="Heilman E.R."/>
            <person name="Heiman D.I."/>
            <person name="Howarth C."/>
            <person name="Jen D."/>
            <person name="Larson L."/>
            <person name="Mehta T."/>
            <person name="Neiman D."/>
            <person name="Park D."/>
            <person name="Pearson M."/>
            <person name="Roberts A."/>
            <person name="Saif S."/>
            <person name="Shea T."/>
            <person name="Shenoy N."/>
            <person name="Sisk P."/>
            <person name="Stolte C."/>
            <person name="Sykes S."/>
            <person name="Walk T."/>
            <person name="White J."/>
            <person name="Yandava C."/>
            <person name="Haas B."/>
            <person name="Henn M.R."/>
            <person name="Nusbaum C."/>
            <person name="Birren B."/>
        </authorList>
    </citation>
    <scope>NUCLEOTIDE SEQUENCE [LARGE SCALE GENOMIC DNA]</scope>
    <source>
        <strain evidence="1">HB3</strain>
    </source>
</reference>
<proteinExistence type="predicted"/>
<sequence length="158" mass="18561">MDKFVEVEQKENMGININSFDELKYADNIRKSIDGYLENDLMNIDERKNVSEIKKDDFSFYEDKILNIDFSYDNNLLVTASCNNIIDFHNRSKPPHEIKSSMDKNGIKLNNPKDKNRYVKLSKSFGVPYSNLISAKFTPENALLLFDLYRILDLWIYN</sequence>
<dbReference type="EMBL" id="CH671993">
    <property type="protein sequence ID" value="KOB61244.1"/>
    <property type="molecule type" value="Genomic_DNA"/>
</dbReference>
<accession>A0A0L7KED4</accession>
<dbReference type="OMA" id="LDLWIYN"/>
<organism evidence="1 2">
    <name type="scientific">Plasmodium falciparum (isolate HB3)</name>
    <dbReference type="NCBI Taxonomy" id="137071"/>
    <lineage>
        <taxon>Eukaryota</taxon>
        <taxon>Sar</taxon>
        <taxon>Alveolata</taxon>
        <taxon>Apicomplexa</taxon>
        <taxon>Aconoidasida</taxon>
        <taxon>Haemosporida</taxon>
        <taxon>Plasmodiidae</taxon>
        <taxon>Plasmodium</taxon>
        <taxon>Plasmodium (Laverania)</taxon>
    </lineage>
</organism>
<evidence type="ECO:0000313" key="1">
    <source>
        <dbReference type="EMBL" id="KOB61244.1"/>
    </source>
</evidence>
<protein>
    <submittedName>
        <fullName evidence="1">Uncharacterized protein</fullName>
    </submittedName>
</protein>
<evidence type="ECO:0000313" key="2">
    <source>
        <dbReference type="Proteomes" id="UP000054289"/>
    </source>
</evidence>
<dbReference type="KEGG" id="pfh:PFHG_02996"/>
<reference evidence="2" key="2">
    <citation type="submission" date="2006-03" db="EMBL/GenBank/DDBJ databases">
        <title>The genome sequence of the Plasmodium falciparum HB3.</title>
        <authorList>
            <consortium name="The Broad Institute Genome Sequencing Platform"/>
            <person name="Birren B."/>
            <person name="Lander E."/>
            <person name="Galagan J."/>
            <person name="Nusbaum C."/>
            <person name="Devon K."/>
            <person name="Henn M."/>
            <person name="Jaffe D."/>
            <person name="Butler J."/>
            <person name="Alvarez P."/>
            <person name="Gnerre S."/>
            <person name="Grabherr M."/>
            <person name="Kleber M."/>
            <person name="Mauceli E."/>
            <person name="Brockman W."/>
            <person name="MacCallum I.A."/>
            <person name="Rounsley S."/>
            <person name="Young S."/>
            <person name="LaButti K."/>
            <person name="Pushparaj V."/>
            <person name="DeCaprio D."/>
            <person name="Crawford M."/>
            <person name="Koehrsen M."/>
            <person name="Engels R."/>
            <person name="Montgomery P."/>
            <person name="Pearson M."/>
            <person name="Howarth C."/>
            <person name="Larson L."/>
            <person name="Luoma S."/>
            <person name="White J."/>
            <person name="Kodira C."/>
            <person name="Zeng Q."/>
            <person name="Oleary S."/>
            <person name="Yandava C."/>
            <person name="Alvarado L."/>
            <person name="Wirth D."/>
            <person name="Volkman S."/>
            <person name="Hartl D."/>
        </authorList>
    </citation>
    <scope>NUCLEOTIDE SEQUENCE [LARGE SCALE GENOMIC DNA]</scope>
</reference>
<gene>
    <name evidence="1" type="ORF">PFHG_02996</name>
</gene>